<comment type="similarity">
    <text evidence="2">Belongs to the peptidase A22B family.</text>
</comment>
<evidence type="ECO:0000313" key="9">
    <source>
        <dbReference type="EMBL" id="CZR51655.1"/>
    </source>
</evidence>
<dbReference type="Proteomes" id="UP000184330">
    <property type="component" value="Unassembled WGS sequence"/>
</dbReference>
<dbReference type="SMART" id="SM00730">
    <property type="entry name" value="PSN"/>
    <property type="match status" value="1"/>
</dbReference>
<dbReference type="OrthoDB" id="29661at2759"/>
<evidence type="ECO:0000256" key="6">
    <source>
        <dbReference type="ARBA" id="ARBA00022989"/>
    </source>
</evidence>
<keyword evidence="4" id="KW-0378">Hydrolase</keyword>
<dbReference type="InterPro" id="IPR007369">
    <property type="entry name" value="Peptidase_A22B_SPP"/>
</dbReference>
<evidence type="ECO:0000256" key="3">
    <source>
        <dbReference type="ARBA" id="ARBA00022692"/>
    </source>
</evidence>
<evidence type="ECO:0000256" key="2">
    <source>
        <dbReference type="ARBA" id="ARBA00006859"/>
    </source>
</evidence>
<feature type="transmembrane region" description="Helical" evidence="8">
    <location>
        <begin position="102"/>
        <end position="120"/>
    </location>
</feature>
<accession>A0A1L7WFV7</accession>
<dbReference type="GO" id="GO:0033619">
    <property type="term" value="P:membrane protein proteolysis"/>
    <property type="evidence" value="ECO:0007669"/>
    <property type="project" value="TreeGrafter"/>
</dbReference>
<keyword evidence="7 8" id="KW-0472">Membrane</keyword>
<evidence type="ECO:0000256" key="7">
    <source>
        <dbReference type="ARBA" id="ARBA00023136"/>
    </source>
</evidence>
<keyword evidence="3 8" id="KW-0812">Transmembrane</keyword>
<evidence type="ECO:0000256" key="4">
    <source>
        <dbReference type="ARBA" id="ARBA00022801"/>
    </source>
</evidence>
<dbReference type="STRING" id="576137.A0A1L7WFV7"/>
<dbReference type="GO" id="GO:0006465">
    <property type="term" value="P:signal peptide processing"/>
    <property type="evidence" value="ECO:0007669"/>
    <property type="project" value="TreeGrafter"/>
</dbReference>
<reference evidence="9 10" key="1">
    <citation type="submission" date="2016-03" db="EMBL/GenBank/DDBJ databases">
        <authorList>
            <person name="Ploux O."/>
        </authorList>
    </citation>
    <scope>NUCLEOTIDE SEQUENCE [LARGE SCALE GENOMIC DNA]</scope>
    <source>
        <strain evidence="9 10">UAMH 11012</strain>
    </source>
</reference>
<keyword evidence="5" id="KW-0256">Endoplasmic reticulum</keyword>
<dbReference type="InterPro" id="IPR006639">
    <property type="entry name" value="Preselin/SPP"/>
</dbReference>
<feature type="transmembrane region" description="Helical" evidence="8">
    <location>
        <begin position="454"/>
        <end position="471"/>
    </location>
</feature>
<evidence type="ECO:0000313" key="10">
    <source>
        <dbReference type="Proteomes" id="UP000184330"/>
    </source>
</evidence>
<dbReference type="GO" id="GO:0042500">
    <property type="term" value="F:aspartic endopeptidase activity, intramembrane cleaving"/>
    <property type="evidence" value="ECO:0007669"/>
    <property type="project" value="InterPro"/>
</dbReference>
<gene>
    <name evidence="9" type="ORF">PAC_01532</name>
</gene>
<feature type="transmembrane region" description="Helical" evidence="8">
    <location>
        <begin position="430"/>
        <end position="448"/>
    </location>
</feature>
<feature type="transmembrane region" description="Helical" evidence="8">
    <location>
        <begin position="304"/>
        <end position="325"/>
    </location>
</feature>
<dbReference type="PANTHER" id="PTHR12174:SF23">
    <property type="entry name" value="MINOR HISTOCOMPATIBILITY ANTIGEN H13"/>
    <property type="match status" value="1"/>
</dbReference>
<dbReference type="AlphaFoldDB" id="A0A1L7WFV7"/>
<dbReference type="PANTHER" id="PTHR12174">
    <property type="entry name" value="SIGNAL PEPTIDE PEPTIDASE"/>
    <property type="match status" value="1"/>
</dbReference>
<dbReference type="GO" id="GO:0098553">
    <property type="term" value="C:lumenal side of endoplasmic reticulum membrane"/>
    <property type="evidence" value="ECO:0007669"/>
    <property type="project" value="TreeGrafter"/>
</dbReference>
<dbReference type="Pfam" id="PF04258">
    <property type="entry name" value="Peptidase_A22B"/>
    <property type="match status" value="1"/>
</dbReference>
<sequence length="562" mass="63001">MNDSAAMGTLLSFFRILEDGDSPALQFIGRWAYKIYEKRQTVEEYMMYIHLILAAVFPIFIAAHSSLQQPPSAAKPISDETEEEDDEINVQPMVEGLTPSDAIMFPVTAAFVLGGLYLFIKWMGNADLLNKIMTVYFSVLGVFGIAKLSKDGLDVVTTFVFPDSWSNGAETFYVNSDISRQLTAKFDKSRINVSDEIVVDKTNPLPGYLSTITFSPRITKALWSFRASFKKHWLLRCYIHGVCNAKSKLHLNDMIGFVFGVVAVTYYNTIRKAWWVTNLMAFGFSYGSMQMISPTTFTTGSMVLGGLFIYDVVMVFYTPMMATVATSLEVPIKLVFPGPKRGSMLGLGDVVLPGMMLALALRYDLYLHYLRKQRNPTLGFGDASKIVAKEPFLNPKGLWGDRFWTRNAKKADFGLADGARFPKVYFKAGLAGYVTGMIVTLYVCHAWQHAQPALLYLVPGVLIAFWGTAYFRNEVKLMWEYTEDGVWGWDNQSRGTICPNKESSDDEKEKSSSYFGSVAARAKDKVEEQEKAAKKAASDHAQHLFLFSLSEPKHEASLKKVI</sequence>
<comment type="subcellular location">
    <subcellularLocation>
        <location evidence="1">Endoplasmic reticulum membrane</location>
        <topology evidence="1">Multi-pass membrane protein</topology>
    </subcellularLocation>
</comment>
<proteinExistence type="inferred from homology"/>
<evidence type="ECO:0000256" key="8">
    <source>
        <dbReference type="SAM" id="Phobius"/>
    </source>
</evidence>
<evidence type="ECO:0000256" key="5">
    <source>
        <dbReference type="ARBA" id="ARBA00022824"/>
    </source>
</evidence>
<keyword evidence="10" id="KW-1185">Reference proteome</keyword>
<feature type="transmembrane region" description="Helical" evidence="8">
    <location>
        <begin position="249"/>
        <end position="267"/>
    </location>
</feature>
<protein>
    <submittedName>
        <fullName evidence="9">Related to Minor histocompatibility antigen H13</fullName>
    </submittedName>
</protein>
<dbReference type="GO" id="GO:0098554">
    <property type="term" value="C:cytoplasmic side of endoplasmic reticulum membrane"/>
    <property type="evidence" value="ECO:0007669"/>
    <property type="project" value="TreeGrafter"/>
</dbReference>
<name>A0A1L7WFV7_9HELO</name>
<dbReference type="EMBL" id="FJOG01000002">
    <property type="protein sequence ID" value="CZR51655.1"/>
    <property type="molecule type" value="Genomic_DNA"/>
</dbReference>
<feature type="transmembrane region" description="Helical" evidence="8">
    <location>
        <begin position="45"/>
        <end position="63"/>
    </location>
</feature>
<evidence type="ECO:0000256" key="1">
    <source>
        <dbReference type="ARBA" id="ARBA00004477"/>
    </source>
</evidence>
<organism evidence="9 10">
    <name type="scientific">Phialocephala subalpina</name>
    <dbReference type="NCBI Taxonomy" id="576137"/>
    <lineage>
        <taxon>Eukaryota</taxon>
        <taxon>Fungi</taxon>
        <taxon>Dikarya</taxon>
        <taxon>Ascomycota</taxon>
        <taxon>Pezizomycotina</taxon>
        <taxon>Leotiomycetes</taxon>
        <taxon>Helotiales</taxon>
        <taxon>Mollisiaceae</taxon>
        <taxon>Phialocephala</taxon>
        <taxon>Phialocephala fortinii species complex</taxon>
    </lineage>
</organism>
<keyword evidence="6 8" id="KW-1133">Transmembrane helix</keyword>